<proteinExistence type="inferred from homology"/>
<keyword evidence="1" id="KW-0226">DNA condensation</keyword>
<evidence type="ECO:0000256" key="2">
    <source>
        <dbReference type="ARBA" id="ARBA00023125"/>
    </source>
</evidence>
<evidence type="ECO:0000256" key="3">
    <source>
        <dbReference type="RuleBase" id="RU003939"/>
    </source>
</evidence>
<comment type="caution">
    <text evidence="4">The sequence shown here is derived from an EMBL/GenBank/DDBJ whole genome shotgun (WGS) entry which is preliminary data.</text>
</comment>
<dbReference type="SUPFAM" id="SSF47729">
    <property type="entry name" value="IHF-like DNA-binding proteins"/>
    <property type="match status" value="1"/>
</dbReference>
<dbReference type="SMART" id="SM00411">
    <property type="entry name" value="BHL"/>
    <property type="match status" value="1"/>
</dbReference>
<accession>A0ABN1ZEE2</accession>
<evidence type="ECO:0000313" key="4">
    <source>
        <dbReference type="EMBL" id="GAA1494048.1"/>
    </source>
</evidence>
<dbReference type="Pfam" id="PF00216">
    <property type="entry name" value="Bac_DNA_binding"/>
    <property type="match status" value="1"/>
</dbReference>
<dbReference type="PANTHER" id="PTHR33175">
    <property type="entry name" value="DNA-BINDING PROTEIN HU"/>
    <property type="match status" value="1"/>
</dbReference>
<keyword evidence="2 4" id="KW-0238">DNA-binding</keyword>
<gene>
    <name evidence="4" type="ORF">GCM10009627_23940</name>
</gene>
<dbReference type="PRINTS" id="PR01727">
    <property type="entry name" value="DNABINDINGHU"/>
</dbReference>
<dbReference type="Proteomes" id="UP001501742">
    <property type="component" value="Unassembled WGS sequence"/>
</dbReference>
<dbReference type="Gene3D" id="4.10.520.10">
    <property type="entry name" value="IHF-like DNA-binding proteins"/>
    <property type="match status" value="1"/>
</dbReference>
<sequence length="95" mass="9753">MADKSLNRTELVAAVAAESGQSQATVNGVVDALFAVVGKSVADDTKVTIPGWIAFEKTHRAARTGRNPQTGEAIEIAASDSVKVSAGSKLKASVK</sequence>
<dbReference type="PANTHER" id="PTHR33175:SF3">
    <property type="entry name" value="DNA-BINDING PROTEIN HU-BETA"/>
    <property type="match status" value="1"/>
</dbReference>
<dbReference type="GO" id="GO:0003677">
    <property type="term" value="F:DNA binding"/>
    <property type="evidence" value="ECO:0007669"/>
    <property type="project" value="UniProtKB-KW"/>
</dbReference>
<comment type="similarity">
    <text evidence="3">Belongs to the bacterial histone-like protein family.</text>
</comment>
<dbReference type="InterPro" id="IPR010992">
    <property type="entry name" value="IHF-like_DNA-bd_dom_sf"/>
</dbReference>
<dbReference type="RefSeq" id="WP_110823157.1">
    <property type="nucleotide sequence ID" value="NZ_BAAAJX010000013.1"/>
</dbReference>
<evidence type="ECO:0000256" key="1">
    <source>
        <dbReference type="ARBA" id="ARBA00023067"/>
    </source>
</evidence>
<dbReference type="EMBL" id="BAAAJX010000013">
    <property type="protein sequence ID" value="GAA1494048.1"/>
    <property type="molecule type" value="Genomic_DNA"/>
</dbReference>
<dbReference type="CDD" id="cd14435">
    <property type="entry name" value="SPO1_TF1_like"/>
    <property type="match status" value="1"/>
</dbReference>
<evidence type="ECO:0000313" key="5">
    <source>
        <dbReference type="Proteomes" id="UP001501742"/>
    </source>
</evidence>
<dbReference type="InterPro" id="IPR000119">
    <property type="entry name" value="Hist_DNA-bd"/>
</dbReference>
<reference evidence="4 5" key="1">
    <citation type="journal article" date="2019" name="Int. J. Syst. Evol. Microbiol.">
        <title>The Global Catalogue of Microorganisms (GCM) 10K type strain sequencing project: providing services to taxonomists for standard genome sequencing and annotation.</title>
        <authorList>
            <consortium name="The Broad Institute Genomics Platform"/>
            <consortium name="The Broad Institute Genome Sequencing Center for Infectious Disease"/>
            <person name="Wu L."/>
            <person name="Ma J."/>
        </authorList>
    </citation>
    <scope>NUCLEOTIDE SEQUENCE [LARGE SCALE GENOMIC DNA]</scope>
    <source>
        <strain evidence="4 5">JCM 12140</strain>
    </source>
</reference>
<protein>
    <submittedName>
        <fullName evidence="4">HU family DNA-binding protein</fullName>
    </submittedName>
</protein>
<keyword evidence="5" id="KW-1185">Reference proteome</keyword>
<organism evidence="4 5">
    <name type="scientific">Curtobacterium herbarum</name>
    <dbReference type="NCBI Taxonomy" id="150122"/>
    <lineage>
        <taxon>Bacteria</taxon>
        <taxon>Bacillati</taxon>
        <taxon>Actinomycetota</taxon>
        <taxon>Actinomycetes</taxon>
        <taxon>Micrococcales</taxon>
        <taxon>Microbacteriaceae</taxon>
        <taxon>Curtobacterium</taxon>
    </lineage>
</organism>
<name>A0ABN1ZEE2_9MICO</name>